<accession>A0AAV7WPM7</accession>
<protein>
    <submittedName>
        <fullName evidence="2">Uncharacterized protein</fullName>
    </submittedName>
</protein>
<dbReference type="EMBL" id="JANPWB010000001">
    <property type="protein sequence ID" value="KAJ1214621.1"/>
    <property type="molecule type" value="Genomic_DNA"/>
</dbReference>
<keyword evidence="3" id="KW-1185">Reference proteome</keyword>
<reference evidence="2" key="1">
    <citation type="journal article" date="2022" name="bioRxiv">
        <title>Sequencing and chromosome-scale assembly of the giantPleurodeles waltlgenome.</title>
        <authorList>
            <person name="Brown T."/>
            <person name="Elewa A."/>
            <person name="Iarovenko S."/>
            <person name="Subramanian E."/>
            <person name="Araus A.J."/>
            <person name="Petzold A."/>
            <person name="Susuki M."/>
            <person name="Suzuki K.-i.T."/>
            <person name="Hayashi T."/>
            <person name="Toyoda A."/>
            <person name="Oliveira C."/>
            <person name="Osipova E."/>
            <person name="Leigh N.D."/>
            <person name="Simon A."/>
            <person name="Yun M.H."/>
        </authorList>
    </citation>
    <scope>NUCLEOTIDE SEQUENCE</scope>
    <source>
        <strain evidence="2">20211129_DDA</strain>
        <tissue evidence="2">Liver</tissue>
    </source>
</reference>
<dbReference type="AlphaFoldDB" id="A0AAV7WPM7"/>
<feature type="region of interest" description="Disordered" evidence="1">
    <location>
        <begin position="50"/>
        <end position="79"/>
    </location>
</feature>
<proteinExistence type="predicted"/>
<sequence>MPAQARHPQRGSNAWEGGTRHGAGPQGTCRGHGRAAYPWLGEEHAAVHQIKRPHALRTRKRAWSAGGWRGRCTPNTHNEEVTLGNKERGTKCAPRGLAEDIEGRSHPAWRKIRCSAPDKMLEGATECGGRRRCWYRPGTHNKEVTLDNKDRGAEHNPTGLVVDVQGRSRLGLAENMMQCI</sequence>
<gene>
    <name evidence="2" type="ORF">NDU88_002239</name>
</gene>
<evidence type="ECO:0000313" key="2">
    <source>
        <dbReference type="EMBL" id="KAJ1214621.1"/>
    </source>
</evidence>
<dbReference type="Proteomes" id="UP001066276">
    <property type="component" value="Chromosome 1_1"/>
</dbReference>
<name>A0AAV7WPM7_PLEWA</name>
<organism evidence="2 3">
    <name type="scientific">Pleurodeles waltl</name>
    <name type="common">Iberian ribbed newt</name>
    <dbReference type="NCBI Taxonomy" id="8319"/>
    <lineage>
        <taxon>Eukaryota</taxon>
        <taxon>Metazoa</taxon>
        <taxon>Chordata</taxon>
        <taxon>Craniata</taxon>
        <taxon>Vertebrata</taxon>
        <taxon>Euteleostomi</taxon>
        <taxon>Amphibia</taxon>
        <taxon>Batrachia</taxon>
        <taxon>Caudata</taxon>
        <taxon>Salamandroidea</taxon>
        <taxon>Salamandridae</taxon>
        <taxon>Pleurodelinae</taxon>
        <taxon>Pleurodeles</taxon>
    </lineage>
</organism>
<feature type="region of interest" description="Disordered" evidence="1">
    <location>
        <begin position="1"/>
        <end position="30"/>
    </location>
</feature>
<evidence type="ECO:0000313" key="3">
    <source>
        <dbReference type="Proteomes" id="UP001066276"/>
    </source>
</evidence>
<evidence type="ECO:0000256" key="1">
    <source>
        <dbReference type="SAM" id="MobiDB-lite"/>
    </source>
</evidence>
<feature type="compositionally biased region" description="Basic residues" evidence="1">
    <location>
        <begin position="50"/>
        <end position="62"/>
    </location>
</feature>
<comment type="caution">
    <text evidence="2">The sequence shown here is derived from an EMBL/GenBank/DDBJ whole genome shotgun (WGS) entry which is preliminary data.</text>
</comment>